<protein>
    <recommendedName>
        <fullName evidence="1">ISXO2-like transposase domain-containing protein</fullName>
    </recommendedName>
</protein>
<accession>A0A085N7Y9</accession>
<sequence length="505" mass="57368">MRVTVLVKCAGKRDPPYGIAIIEAKGEKCTCEIKRLCTRGHAMKLTVERNGKAPRWRRCRKAECKTEMPLRPGTGSKLDFRTAVLFIYSWSNDYWSTKFCSKELGLSTNCSVSWKRLLREVAAESLLSNPLVIGGPNCTVDVDETLYAKSKFHRGRREPKQWVVFGGVCRETGESFLVPVANRSSRTLIPLIRQYIRPGTTVMTDCWAGYRSLSREDYTHLRVNHSINFVHPDDPEMKCYCYRRIPSVNATVQCQYAARISDKNTKGENFLGLMCYEKRSELPEKIMDPRVMCEKWRYPGLEYPRLQVPDYLKSTDARPVVYNPPQVEDRKFSCRYCDSWPKNQKERTGFGGIGDLNNLGPNHVLYLIVTSGPANDSEIILIGNGENATLPKACYLSEGSQVDYYFMGDRVKALSKEIGGCPQSELWHVVKGLKEVHSGYLKDRRNTDNAWMDGIIVHLHDQAGHCFGSKSSRAAQAKGVYSWVSMKARNETIDSYVSPLIANYK</sequence>
<dbReference type="InterPro" id="IPR053164">
    <property type="entry name" value="IS1016-like_transposase"/>
</dbReference>
<dbReference type="Gene3D" id="3.90.79.10">
    <property type="entry name" value="Nucleoside Triphosphate Pyrophosphohydrolase"/>
    <property type="match status" value="1"/>
</dbReference>
<evidence type="ECO:0000313" key="2">
    <source>
        <dbReference type="EMBL" id="KFD65585.1"/>
    </source>
</evidence>
<dbReference type="EMBL" id="KL367535">
    <property type="protein sequence ID" value="KFD65585.1"/>
    <property type="molecule type" value="Genomic_DNA"/>
</dbReference>
<dbReference type="Pfam" id="PF12762">
    <property type="entry name" value="DDE_Tnp_IS1595"/>
    <property type="match status" value="1"/>
</dbReference>
<dbReference type="PANTHER" id="PTHR47163:SF2">
    <property type="entry name" value="SI:DKEY-17M8.2"/>
    <property type="match status" value="1"/>
</dbReference>
<proteinExistence type="predicted"/>
<reference evidence="2" key="1">
    <citation type="journal article" date="2014" name="Nat. Genet.">
        <title>Genome and transcriptome of the porcine whipworm Trichuris suis.</title>
        <authorList>
            <person name="Jex A.R."/>
            <person name="Nejsum P."/>
            <person name="Schwarz E.M."/>
            <person name="Hu L."/>
            <person name="Young N.D."/>
            <person name="Hall R.S."/>
            <person name="Korhonen P.K."/>
            <person name="Liao S."/>
            <person name="Thamsborg S."/>
            <person name="Xia J."/>
            <person name="Xu P."/>
            <person name="Wang S."/>
            <person name="Scheerlinck J.P."/>
            <person name="Hofmann A."/>
            <person name="Sternberg P.W."/>
            <person name="Wang J."/>
            <person name="Gasser R.B."/>
        </authorList>
    </citation>
    <scope>NUCLEOTIDE SEQUENCE [LARGE SCALE GENOMIC DNA]</scope>
    <source>
        <strain evidence="2">DCEP-RM93F</strain>
    </source>
</reference>
<dbReference type="SMART" id="SM01126">
    <property type="entry name" value="DDE_Tnp_IS1595"/>
    <property type="match status" value="1"/>
</dbReference>
<dbReference type="AlphaFoldDB" id="A0A085N7Y9"/>
<dbReference type="PANTHER" id="PTHR47163">
    <property type="entry name" value="DDE_TNP_IS1595 DOMAIN-CONTAINING PROTEIN"/>
    <property type="match status" value="1"/>
</dbReference>
<feature type="domain" description="ISXO2-like transposase" evidence="1">
    <location>
        <begin position="132"/>
        <end position="281"/>
    </location>
</feature>
<gene>
    <name evidence="2" type="ORF">M514_09873</name>
</gene>
<organism evidence="2">
    <name type="scientific">Trichuris suis</name>
    <name type="common">pig whipworm</name>
    <dbReference type="NCBI Taxonomy" id="68888"/>
    <lineage>
        <taxon>Eukaryota</taxon>
        <taxon>Metazoa</taxon>
        <taxon>Ecdysozoa</taxon>
        <taxon>Nematoda</taxon>
        <taxon>Enoplea</taxon>
        <taxon>Dorylaimia</taxon>
        <taxon>Trichinellida</taxon>
        <taxon>Trichuridae</taxon>
        <taxon>Trichuris</taxon>
    </lineage>
</organism>
<name>A0A085N7Y9_9BILA</name>
<dbReference type="InterPro" id="IPR024445">
    <property type="entry name" value="Tnp_ISXO2-like"/>
</dbReference>
<evidence type="ECO:0000259" key="1">
    <source>
        <dbReference type="SMART" id="SM01126"/>
    </source>
</evidence>
<feature type="non-terminal residue" evidence="2">
    <location>
        <position position="505"/>
    </location>
</feature>
<dbReference type="Proteomes" id="UP000030758">
    <property type="component" value="Unassembled WGS sequence"/>
</dbReference>